<protein>
    <recommendedName>
        <fullName evidence="6">SWIM-type domain-containing protein</fullName>
    </recommendedName>
</protein>
<evidence type="ECO:0000256" key="3">
    <source>
        <dbReference type="ARBA" id="ARBA00022833"/>
    </source>
</evidence>
<keyword evidence="8" id="KW-1185">Reference proteome</keyword>
<evidence type="ECO:0000313" key="7">
    <source>
        <dbReference type="EMBL" id="KAI5335723.1"/>
    </source>
</evidence>
<reference evidence="7 8" key="1">
    <citation type="journal article" date="2022" name="G3 (Bethesda)">
        <title>Whole-genome sequence and methylome profiling of the almond [Prunus dulcis (Mill.) D.A. Webb] cultivar 'Nonpareil'.</title>
        <authorList>
            <person name="D'Amico-Willman K.M."/>
            <person name="Ouma W.Z."/>
            <person name="Meulia T."/>
            <person name="Sideli G.M."/>
            <person name="Gradziel T.M."/>
            <person name="Fresnedo-Ramirez J."/>
        </authorList>
    </citation>
    <scope>NUCLEOTIDE SEQUENCE [LARGE SCALE GENOMIC DNA]</scope>
    <source>
        <strain evidence="7">Clone GOH B32 T37-40</strain>
    </source>
</reference>
<gene>
    <name evidence="7" type="ORF">L3X38_025857</name>
</gene>
<evidence type="ECO:0000259" key="6">
    <source>
        <dbReference type="PROSITE" id="PS50966"/>
    </source>
</evidence>
<evidence type="ECO:0000313" key="8">
    <source>
        <dbReference type="Proteomes" id="UP001054821"/>
    </source>
</evidence>
<dbReference type="PANTHER" id="PTHR31973:SF187">
    <property type="entry name" value="MUTATOR TRANSPOSASE MUDRA PROTEIN"/>
    <property type="match status" value="1"/>
</dbReference>
<dbReference type="PANTHER" id="PTHR31973">
    <property type="entry name" value="POLYPROTEIN, PUTATIVE-RELATED"/>
    <property type="match status" value="1"/>
</dbReference>
<dbReference type="Proteomes" id="UP001054821">
    <property type="component" value="Chromosome 4"/>
</dbReference>
<dbReference type="Pfam" id="PF04434">
    <property type="entry name" value="SWIM"/>
    <property type="match status" value="1"/>
</dbReference>
<keyword evidence="3" id="KW-0862">Zinc</keyword>
<feature type="region of interest" description="Disordered" evidence="5">
    <location>
        <begin position="133"/>
        <end position="176"/>
    </location>
</feature>
<organism evidence="7 8">
    <name type="scientific">Prunus dulcis</name>
    <name type="common">Almond</name>
    <name type="synonym">Amygdalus dulcis</name>
    <dbReference type="NCBI Taxonomy" id="3755"/>
    <lineage>
        <taxon>Eukaryota</taxon>
        <taxon>Viridiplantae</taxon>
        <taxon>Streptophyta</taxon>
        <taxon>Embryophyta</taxon>
        <taxon>Tracheophyta</taxon>
        <taxon>Spermatophyta</taxon>
        <taxon>Magnoliopsida</taxon>
        <taxon>eudicotyledons</taxon>
        <taxon>Gunneridae</taxon>
        <taxon>Pentapetalae</taxon>
        <taxon>rosids</taxon>
        <taxon>fabids</taxon>
        <taxon>Rosales</taxon>
        <taxon>Rosaceae</taxon>
        <taxon>Amygdaloideae</taxon>
        <taxon>Amygdaleae</taxon>
        <taxon>Prunus</taxon>
    </lineage>
</organism>
<dbReference type="AlphaFoldDB" id="A0AAD4Z8E1"/>
<feature type="compositionally biased region" description="Polar residues" evidence="5">
    <location>
        <begin position="161"/>
        <end position="176"/>
    </location>
</feature>
<keyword evidence="2 4" id="KW-0863">Zinc-finger</keyword>
<dbReference type="EMBL" id="JAJFAZ020000004">
    <property type="protein sequence ID" value="KAI5335723.1"/>
    <property type="molecule type" value="Genomic_DNA"/>
</dbReference>
<evidence type="ECO:0000256" key="2">
    <source>
        <dbReference type="ARBA" id="ARBA00022771"/>
    </source>
</evidence>
<evidence type="ECO:0000256" key="5">
    <source>
        <dbReference type="SAM" id="MobiDB-lite"/>
    </source>
</evidence>
<name>A0AAD4Z8E1_PRUDU</name>
<evidence type="ECO:0000256" key="4">
    <source>
        <dbReference type="PROSITE-ProRule" id="PRU00325"/>
    </source>
</evidence>
<dbReference type="InterPro" id="IPR007527">
    <property type="entry name" value="Znf_SWIM"/>
</dbReference>
<dbReference type="PROSITE" id="PS50966">
    <property type="entry name" value="ZF_SWIM"/>
    <property type="match status" value="1"/>
</dbReference>
<proteinExistence type="predicted"/>
<sequence length="176" mass="19939">MRRTQGRRDKMLKWNRPICPRIFKKVEGNKAKAGACVAMWSGGGKFQVSVGGHAQYIVDLELRTCPCSARDLQGWPCVHAIAAINYKGGLNVMDFVDDCYLTTTYLKIYDNLILPMNGMDMWDKSDFPPCLPPSYSKQPGRPRKCRNKEEREHKGKMKMRASSNQAETALSHIPNT</sequence>
<keyword evidence="1" id="KW-0479">Metal-binding</keyword>
<dbReference type="InterPro" id="IPR006564">
    <property type="entry name" value="Znf_PMZ"/>
</dbReference>
<comment type="caution">
    <text evidence="7">The sequence shown here is derived from an EMBL/GenBank/DDBJ whole genome shotgun (WGS) entry which is preliminary data.</text>
</comment>
<evidence type="ECO:0000256" key="1">
    <source>
        <dbReference type="ARBA" id="ARBA00022723"/>
    </source>
</evidence>
<dbReference type="GO" id="GO:0008270">
    <property type="term" value="F:zinc ion binding"/>
    <property type="evidence" value="ECO:0007669"/>
    <property type="project" value="UniProtKB-KW"/>
</dbReference>
<feature type="domain" description="SWIM-type" evidence="6">
    <location>
        <begin position="56"/>
        <end position="88"/>
    </location>
</feature>
<accession>A0AAD4Z8E1</accession>
<dbReference type="SMART" id="SM00575">
    <property type="entry name" value="ZnF_PMZ"/>
    <property type="match status" value="1"/>
</dbReference>